<gene>
    <name evidence="1" type="ORF">S06H3_18981</name>
</gene>
<proteinExistence type="predicted"/>
<organism evidence="1">
    <name type="scientific">marine sediment metagenome</name>
    <dbReference type="NCBI Taxonomy" id="412755"/>
    <lineage>
        <taxon>unclassified sequences</taxon>
        <taxon>metagenomes</taxon>
        <taxon>ecological metagenomes</taxon>
    </lineage>
</organism>
<sequence length="224" mass="25398">MGIMPISDWRTPASRIPEQSVSSCHVVKKIIKEGDALPMAGVFGYDQALFAEDTTITVLRCGEREAMDERSVWMSDSPQELYSMWELVARSEGPRVLVGGLGLGLLPNLLALRRDVNEVVVVENNPSIISMIRPHLNKKVKVIEGDFLEQMRELGRRGERFETVVSDIYKTPKSEEDRALFKDVQMGMEDDFIDARHLHWGFQKELDENNAKTILILKEVGGRK</sequence>
<dbReference type="AlphaFoldDB" id="X1M9R6"/>
<protein>
    <recommendedName>
        <fullName evidence="2">PABS domain-containing protein</fullName>
    </recommendedName>
</protein>
<dbReference type="SUPFAM" id="SSF53335">
    <property type="entry name" value="S-adenosyl-L-methionine-dependent methyltransferases"/>
    <property type="match status" value="1"/>
</dbReference>
<evidence type="ECO:0000313" key="1">
    <source>
        <dbReference type="EMBL" id="GAI03094.1"/>
    </source>
</evidence>
<dbReference type="InterPro" id="IPR029063">
    <property type="entry name" value="SAM-dependent_MTases_sf"/>
</dbReference>
<dbReference type="Gene3D" id="3.40.50.150">
    <property type="entry name" value="Vaccinia Virus protein VP39"/>
    <property type="match status" value="1"/>
</dbReference>
<accession>X1M9R6</accession>
<dbReference type="EMBL" id="BARV01009662">
    <property type="protein sequence ID" value="GAI03094.1"/>
    <property type="molecule type" value="Genomic_DNA"/>
</dbReference>
<reference evidence="1" key="1">
    <citation type="journal article" date="2014" name="Front. Microbiol.">
        <title>High frequency of phylogenetically diverse reductive dehalogenase-homologous genes in deep subseafloor sedimentary metagenomes.</title>
        <authorList>
            <person name="Kawai M."/>
            <person name="Futagami T."/>
            <person name="Toyoda A."/>
            <person name="Takaki Y."/>
            <person name="Nishi S."/>
            <person name="Hori S."/>
            <person name="Arai W."/>
            <person name="Tsubouchi T."/>
            <person name="Morono Y."/>
            <person name="Uchiyama I."/>
            <person name="Ito T."/>
            <person name="Fujiyama A."/>
            <person name="Inagaki F."/>
            <person name="Takami H."/>
        </authorList>
    </citation>
    <scope>NUCLEOTIDE SEQUENCE</scope>
    <source>
        <strain evidence="1">Expedition CK06-06</strain>
    </source>
</reference>
<name>X1M9R6_9ZZZZ</name>
<comment type="caution">
    <text evidence="1">The sequence shown here is derived from an EMBL/GenBank/DDBJ whole genome shotgun (WGS) entry which is preliminary data.</text>
</comment>
<evidence type="ECO:0008006" key="2">
    <source>
        <dbReference type="Google" id="ProtNLM"/>
    </source>
</evidence>